<sequence>MLEEDELLPLWLKHICILSCILGFIISMYSITMQLLNYRKPFEQRLTIRIQVMVPIFCVSSSCAVFQPTISQIFIDPIREVYEAFIIYTFFSLMVLLLNGEREIITKLSLKHRPLSHPIFFFGRFFKKIDLSDPGDFLWVKFGILQYVWFKPFYCVSLITYHFFKWKYLNIIMVVMYNVSMTWSLYNLALFWICLSDELKPFDPWKKFLCVKLIIFASYWQSLIVELISYCNLGNLPTNSDKELWSYVYQNCFICLEMIGFAIFHLLAFPWEPYSVKNIPHGAKMRFWYSLRDCFGIKDLIWDFNQTLVDRSNYYNYKTFDPTETDTAINETFDSQSLIRQSKKGIRYNNTDNKKYWVGINTGPNTNYGTIGTPAEPSSMHNIDLQQQINDNDWDISIPLNKYIPTDINYPVYWSLNGHRYSDGMNLLRESLQSV</sequence>
<dbReference type="InParanoid" id="I2GZP9"/>
<keyword evidence="2 5" id="KW-0812">Transmembrane</keyword>
<dbReference type="STRING" id="1071380.I2GZP9"/>
<dbReference type="Pfam" id="PF03619">
    <property type="entry name" value="Solute_trans_a"/>
    <property type="match status" value="1"/>
</dbReference>
<dbReference type="FunCoup" id="I2GZP9">
    <property type="interactions" value="616"/>
</dbReference>
<accession>I2GZP9</accession>
<dbReference type="SMART" id="SM01417">
    <property type="entry name" value="Solute_trans_a"/>
    <property type="match status" value="1"/>
</dbReference>
<dbReference type="KEGG" id="tbl:TBLA_0B07850"/>
<feature type="transmembrane region" description="Helical" evidence="5">
    <location>
        <begin position="207"/>
        <end position="228"/>
    </location>
</feature>
<evidence type="ECO:0000256" key="5">
    <source>
        <dbReference type="SAM" id="Phobius"/>
    </source>
</evidence>
<dbReference type="AlphaFoldDB" id="I2GZP9"/>
<dbReference type="GO" id="GO:0044395">
    <property type="term" value="P:protein targeting to vacuolar membrane"/>
    <property type="evidence" value="ECO:0007669"/>
    <property type="project" value="EnsemblFungi"/>
</dbReference>
<evidence type="ECO:0000256" key="1">
    <source>
        <dbReference type="ARBA" id="ARBA00004141"/>
    </source>
</evidence>
<dbReference type="OMA" id="YNLALFW"/>
<feature type="transmembrane region" description="Helical" evidence="5">
    <location>
        <begin position="170"/>
        <end position="195"/>
    </location>
</feature>
<dbReference type="RefSeq" id="XP_004179120.1">
    <property type="nucleotide sequence ID" value="XM_004179072.1"/>
</dbReference>
<keyword evidence="4 5" id="KW-0472">Membrane</keyword>
<evidence type="ECO:0000313" key="7">
    <source>
        <dbReference type="Proteomes" id="UP000002866"/>
    </source>
</evidence>
<dbReference type="OrthoDB" id="5348404at2759"/>
<feature type="transmembrane region" description="Helical" evidence="5">
    <location>
        <begin position="248"/>
        <end position="269"/>
    </location>
</feature>
<keyword evidence="3 5" id="KW-1133">Transmembrane helix</keyword>
<dbReference type="InterPro" id="IPR005178">
    <property type="entry name" value="Ostalpha/TMEM184C"/>
</dbReference>
<feature type="transmembrane region" description="Helical" evidence="5">
    <location>
        <begin position="144"/>
        <end position="164"/>
    </location>
</feature>
<gene>
    <name evidence="6" type="primary">TBLA0B07850</name>
    <name evidence="6" type="ORF">TBLA_0B07850</name>
</gene>
<evidence type="ECO:0000256" key="2">
    <source>
        <dbReference type="ARBA" id="ARBA00022692"/>
    </source>
</evidence>
<dbReference type="GO" id="GO:0005774">
    <property type="term" value="C:vacuolar membrane"/>
    <property type="evidence" value="ECO:0007669"/>
    <property type="project" value="EnsemblFungi"/>
</dbReference>
<evidence type="ECO:0000256" key="3">
    <source>
        <dbReference type="ARBA" id="ARBA00022989"/>
    </source>
</evidence>
<name>I2GZP9_HENB6</name>
<dbReference type="eggNOG" id="KOG2641">
    <property type="taxonomic scope" value="Eukaryota"/>
</dbReference>
<dbReference type="Proteomes" id="UP000002866">
    <property type="component" value="Chromosome 2"/>
</dbReference>
<organism evidence="6 7">
    <name type="scientific">Henningerozyma blattae (strain ATCC 34711 / CBS 6284 / DSM 70876 / NBRC 10599 / NRRL Y-10934 / UCD 77-7)</name>
    <name type="common">Yeast</name>
    <name type="synonym">Tetrapisispora blattae</name>
    <dbReference type="NCBI Taxonomy" id="1071380"/>
    <lineage>
        <taxon>Eukaryota</taxon>
        <taxon>Fungi</taxon>
        <taxon>Dikarya</taxon>
        <taxon>Ascomycota</taxon>
        <taxon>Saccharomycotina</taxon>
        <taxon>Saccharomycetes</taxon>
        <taxon>Saccharomycetales</taxon>
        <taxon>Saccharomycetaceae</taxon>
        <taxon>Henningerozyma</taxon>
    </lineage>
</organism>
<feature type="transmembrane region" description="Helical" evidence="5">
    <location>
        <begin position="12"/>
        <end position="31"/>
    </location>
</feature>
<evidence type="ECO:0000256" key="4">
    <source>
        <dbReference type="ARBA" id="ARBA00023136"/>
    </source>
</evidence>
<reference evidence="6 7" key="1">
    <citation type="journal article" date="2011" name="Proc. Natl. Acad. Sci. U.S.A.">
        <title>Evolutionary erosion of yeast sex chromosomes by mating-type switching accidents.</title>
        <authorList>
            <person name="Gordon J.L."/>
            <person name="Armisen D."/>
            <person name="Proux-Wera E."/>
            <person name="Oheigeartaigh S.S."/>
            <person name="Byrne K.P."/>
            <person name="Wolfe K.H."/>
        </authorList>
    </citation>
    <scope>NUCLEOTIDE SEQUENCE [LARGE SCALE GENOMIC DNA]</scope>
    <source>
        <strain evidence="7">ATCC 34711 / CBS 6284 / DSM 70876 / NBRC 10599 / NRRL Y-10934 / UCD 77-7</strain>
    </source>
</reference>
<keyword evidence="7" id="KW-1185">Reference proteome</keyword>
<evidence type="ECO:0000313" key="6">
    <source>
        <dbReference type="EMBL" id="CCH59601.1"/>
    </source>
</evidence>
<dbReference type="PANTHER" id="PTHR23423">
    <property type="entry name" value="ORGANIC SOLUTE TRANSPORTER-RELATED"/>
    <property type="match status" value="1"/>
</dbReference>
<dbReference type="GeneID" id="14493987"/>
<comment type="subcellular location">
    <subcellularLocation>
        <location evidence="1">Membrane</location>
        <topology evidence="1">Multi-pass membrane protein</topology>
    </subcellularLocation>
</comment>
<dbReference type="EMBL" id="HE806317">
    <property type="protein sequence ID" value="CCH59601.1"/>
    <property type="molecule type" value="Genomic_DNA"/>
</dbReference>
<dbReference type="HOGENOM" id="CLU_012923_4_0_1"/>
<protein>
    <submittedName>
        <fullName evidence="6">Uncharacterized protein</fullName>
    </submittedName>
</protein>
<proteinExistence type="predicted"/>
<feature type="transmembrane region" description="Helical" evidence="5">
    <location>
        <begin position="52"/>
        <end position="75"/>
    </location>
</feature>
<dbReference type="GO" id="GO:0007033">
    <property type="term" value="P:vacuole organization"/>
    <property type="evidence" value="ECO:0007669"/>
    <property type="project" value="EnsemblFungi"/>
</dbReference>